<protein>
    <recommendedName>
        <fullName evidence="4">HTH-type transcriptional regulator</fullName>
    </recommendedName>
</protein>
<keyword evidence="1 4" id="KW-0805">Transcription regulation</keyword>
<organism evidence="6 7">
    <name type="scientific">Chitinophaga rupis</name>
    <dbReference type="NCBI Taxonomy" id="573321"/>
    <lineage>
        <taxon>Bacteria</taxon>
        <taxon>Pseudomonadati</taxon>
        <taxon>Bacteroidota</taxon>
        <taxon>Chitinophagia</taxon>
        <taxon>Chitinophagales</taxon>
        <taxon>Chitinophagaceae</taxon>
        <taxon>Chitinophaga</taxon>
    </lineage>
</organism>
<comment type="similarity">
    <text evidence="4">Belongs to the GbsR family.</text>
</comment>
<dbReference type="GO" id="GO:0003677">
    <property type="term" value="F:DNA binding"/>
    <property type="evidence" value="ECO:0007669"/>
    <property type="project" value="UniProtKB-UniRule"/>
</dbReference>
<dbReference type="Proteomes" id="UP000198984">
    <property type="component" value="Unassembled WGS sequence"/>
</dbReference>
<evidence type="ECO:0000256" key="3">
    <source>
        <dbReference type="ARBA" id="ARBA00023163"/>
    </source>
</evidence>
<dbReference type="PANTHER" id="PTHR38465:SF1">
    <property type="entry name" value="HTH-TYPE TRANSCRIPTIONAL REGULATOR MJ1563-RELATED"/>
    <property type="match status" value="1"/>
</dbReference>
<evidence type="ECO:0000256" key="4">
    <source>
        <dbReference type="PIRNR" id="PIRNR006707"/>
    </source>
</evidence>
<dbReference type="OrthoDB" id="9792628at2"/>
<dbReference type="InterPro" id="IPR026282">
    <property type="entry name" value="MJ1563"/>
</dbReference>
<dbReference type="AlphaFoldDB" id="A0A1H7GPY3"/>
<keyword evidence="2 4" id="KW-0238">DNA-binding</keyword>
<evidence type="ECO:0000313" key="7">
    <source>
        <dbReference type="Proteomes" id="UP000198984"/>
    </source>
</evidence>
<dbReference type="Gene3D" id="1.10.10.10">
    <property type="entry name" value="Winged helix-like DNA-binding domain superfamily/Winged helix DNA-binding domain"/>
    <property type="match status" value="1"/>
</dbReference>
<evidence type="ECO:0000256" key="2">
    <source>
        <dbReference type="ARBA" id="ARBA00023125"/>
    </source>
</evidence>
<proteinExistence type="inferred from homology"/>
<dbReference type="InterPro" id="IPR000835">
    <property type="entry name" value="HTH_MarR-typ"/>
</dbReference>
<dbReference type="PIRSF" id="PIRSF006707">
    <property type="entry name" value="MJ1563"/>
    <property type="match status" value="1"/>
</dbReference>
<dbReference type="GO" id="GO:0003700">
    <property type="term" value="F:DNA-binding transcription factor activity"/>
    <property type="evidence" value="ECO:0007669"/>
    <property type="project" value="InterPro"/>
</dbReference>
<accession>A0A1H7GPY3</accession>
<name>A0A1H7GPY3_9BACT</name>
<dbReference type="InterPro" id="IPR052362">
    <property type="entry name" value="HTH-GbsR_regulator"/>
</dbReference>
<dbReference type="Pfam" id="PF12802">
    <property type="entry name" value="MarR_2"/>
    <property type="match status" value="1"/>
</dbReference>
<dbReference type="EMBL" id="FOBB01000001">
    <property type="protein sequence ID" value="SEK37925.1"/>
    <property type="molecule type" value="Genomic_DNA"/>
</dbReference>
<dbReference type="CDD" id="cd00090">
    <property type="entry name" value="HTH_ARSR"/>
    <property type="match status" value="1"/>
</dbReference>
<keyword evidence="3 4" id="KW-0804">Transcription</keyword>
<keyword evidence="7" id="KW-1185">Reference proteome</keyword>
<evidence type="ECO:0000256" key="1">
    <source>
        <dbReference type="ARBA" id="ARBA00023015"/>
    </source>
</evidence>
<dbReference type="InterPro" id="IPR036388">
    <property type="entry name" value="WH-like_DNA-bd_sf"/>
</dbReference>
<dbReference type="InterPro" id="IPR036390">
    <property type="entry name" value="WH_DNA-bd_sf"/>
</dbReference>
<dbReference type="PANTHER" id="PTHR38465">
    <property type="entry name" value="HTH-TYPE TRANSCRIPTIONAL REGULATOR MJ1563-RELATED"/>
    <property type="match status" value="1"/>
</dbReference>
<evidence type="ECO:0000259" key="5">
    <source>
        <dbReference type="Pfam" id="PF12802"/>
    </source>
</evidence>
<reference evidence="6 7" key="1">
    <citation type="submission" date="2016-10" db="EMBL/GenBank/DDBJ databases">
        <authorList>
            <person name="de Groot N.N."/>
        </authorList>
    </citation>
    <scope>NUCLEOTIDE SEQUENCE [LARGE SCALE GENOMIC DNA]</scope>
    <source>
        <strain evidence="6 7">DSM 21039</strain>
    </source>
</reference>
<feature type="domain" description="HTH marR-type" evidence="5">
    <location>
        <begin position="22"/>
        <end position="81"/>
    </location>
</feature>
<dbReference type="STRING" id="573321.SAMN04488505_10184"/>
<sequence>MKLAEAKAQFIQTWGSLGAQWGINRTMAQIHALLLIMPDPLSADEIMQELNISRGNTNMNVRELINWGLVERILVPGERREFFSAEKDIWKVATYIAKERKKRELDPIMKVLNQLQDVEGEAKDKYVKSFKDSIQNINKFAHHTDKTINSFVKSEESWFYSTLLKIFK</sequence>
<dbReference type="SUPFAM" id="SSF46785">
    <property type="entry name" value="Winged helix' DNA-binding domain"/>
    <property type="match status" value="1"/>
</dbReference>
<evidence type="ECO:0000313" key="6">
    <source>
        <dbReference type="EMBL" id="SEK37925.1"/>
    </source>
</evidence>
<dbReference type="InterPro" id="IPR011991">
    <property type="entry name" value="ArsR-like_HTH"/>
</dbReference>
<gene>
    <name evidence="6" type="ORF">SAMN04488505_10184</name>
</gene>
<dbReference type="RefSeq" id="WP_089906193.1">
    <property type="nucleotide sequence ID" value="NZ_FOBB01000001.1"/>
</dbReference>